<keyword evidence="5 9" id="KW-0255">Endonuclease</keyword>
<dbReference type="PANTHER" id="PTHR34405:SF1">
    <property type="entry name" value="CRISPR-ASSOCIATED ENDORIBONUCLEASE CAS2"/>
    <property type="match status" value="1"/>
</dbReference>
<dbReference type="NCBIfam" id="TIGR01573">
    <property type="entry name" value="cas2"/>
    <property type="match status" value="1"/>
</dbReference>
<comment type="function">
    <text evidence="9">CRISPR (clustered regularly interspaced short palindromic repeat), is an adaptive immune system that provides protection against mobile genetic elements (viruses, transposable elements and conjugative plasmids). CRISPR clusters contain sequences complementary to antecedent mobile elements and target invading nucleic acids. CRISPR clusters are transcribed and processed into CRISPR RNA (crRNA). Functions as a ssRNA-specific endoribonuclease. Involved in the integration of spacer DNA into the CRISPR cassette.</text>
</comment>
<dbReference type="SUPFAM" id="SSF143430">
    <property type="entry name" value="TTP0101/SSO1404-like"/>
    <property type="match status" value="1"/>
</dbReference>
<dbReference type="Pfam" id="PF09827">
    <property type="entry name" value="CRISPR_Cas2"/>
    <property type="match status" value="1"/>
</dbReference>
<dbReference type="PANTHER" id="PTHR34405">
    <property type="entry name" value="CRISPR-ASSOCIATED ENDORIBONUCLEASE CAS2"/>
    <property type="match status" value="1"/>
</dbReference>
<dbReference type="Gene3D" id="3.30.70.240">
    <property type="match status" value="1"/>
</dbReference>
<evidence type="ECO:0000256" key="6">
    <source>
        <dbReference type="ARBA" id="ARBA00022801"/>
    </source>
</evidence>
<dbReference type="Proteomes" id="UP000281261">
    <property type="component" value="Unassembled WGS sequence"/>
</dbReference>
<evidence type="ECO:0000256" key="3">
    <source>
        <dbReference type="ARBA" id="ARBA00022722"/>
    </source>
</evidence>
<dbReference type="InterPro" id="IPR021127">
    <property type="entry name" value="CRISPR_associated_Cas2"/>
</dbReference>
<keyword evidence="7 9" id="KW-0460">Magnesium</keyword>
<evidence type="ECO:0000256" key="9">
    <source>
        <dbReference type="HAMAP-Rule" id="MF_01471"/>
    </source>
</evidence>
<feature type="binding site" evidence="9">
    <location>
        <position position="8"/>
    </location>
    <ligand>
        <name>Mg(2+)</name>
        <dbReference type="ChEBI" id="CHEBI:18420"/>
        <note>catalytic</note>
    </ligand>
</feature>
<dbReference type="GO" id="GO:0046872">
    <property type="term" value="F:metal ion binding"/>
    <property type="evidence" value="ECO:0007669"/>
    <property type="project" value="UniProtKB-UniRule"/>
</dbReference>
<reference evidence="10 11" key="1">
    <citation type="submission" date="2018-06" db="EMBL/GenBank/DDBJ databases">
        <title>Extensive metabolic versatility and redundancy in microbially diverse, dynamic hydrothermal sediments.</title>
        <authorList>
            <person name="Dombrowski N."/>
            <person name="Teske A."/>
            <person name="Baker B.J."/>
        </authorList>
    </citation>
    <scope>NUCLEOTIDE SEQUENCE [LARGE SCALE GENOMIC DNA]</scope>
    <source>
        <strain evidence="10">B79_G16</strain>
    </source>
</reference>
<proteinExistence type="inferred from homology"/>
<dbReference type="EMBL" id="QMNG01000008">
    <property type="protein sequence ID" value="RLC37240.1"/>
    <property type="molecule type" value="Genomic_DNA"/>
</dbReference>
<comment type="caution">
    <text evidence="10">The sequence shown here is derived from an EMBL/GenBank/DDBJ whole genome shotgun (WGS) entry which is preliminary data.</text>
</comment>
<organism evidence="10 11">
    <name type="scientific">candidate division Kazan bacterium</name>
    <dbReference type="NCBI Taxonomy" id="2202143"/>
    <lineage>
        <taxon>Bacteria</taxon>
        <taxon>Bacteria division Kazan-3B-28</taxon>
    </lineage>
</organism>
<accession>A0A420ZCX4</accession>
<keyword evidence="3 9" id="KW-0540">Nuclease</keyword>
<evidence type="ECO:0000256" key="4">
    <source>
        <dbReference type="ARBA" id="ARBA00022723"/>
    </source>
</evidence>
<dbReference type="GO" id="GO:0004521">
    <property type="term" value="F:RNA endonuclease activity"/>
    <property type="evidence" value="ECO:0007669"/>
    <property type="project" value="InterPro"/>
</dbReference>
<dbReference type="InterPro" id="IPR019199">
    <property type="entry name" value="Virulence_VapD/CRISPR_Cas2"/>
</dbReference>
<dbReference type="AlphaFoldDB" id="A0A420ZCX4"/>
<dbReference type="HAMAP" id="MF_01471">
    <property type="entry name" value="Cas2"/>
    <property type="match status" value="1"/>
</dbReference>
<dbReference type="EC" id="3.1.-.-" evidence="9"/>
<comment type="similarity">
    <text evidence="2 9">Belongs to the CRISPR-associated endoribonuclease Cas2 protein family.</text>
</comment>
<evidence type="ECO:0000256" key="7">
    <source>
        <dbReference type="ARBA" id="ARBA00022842"/>
    </source>
</evidence>
<evidence type="ECO:0000256" key="2">
    <source>
        <dbReference type="ARBA" id="ARBA00009959"/>
    </source>
</evidence>
<dbReference type="CDD" id="cd09725">
    <property type="entry name" value="Cas2_I_II_III"/>
    <property type="match status" value="1"/>
</dbReference>
<name>A0A420ZCX4_UNCK3</name>
<protein>
    <recommendedName>
        <fullName evidence="9">CRISPR-associated endoribonuclease Cas2</fullName>
        <ecNumber evidence="9">3.1.-.-</ecNumber>
    </recommendedName>
</protein>
<keyword evidence="8 9" id="KW-0051">Antiviral defense</keyword>
<evidence type="ECO:0000313" key="10">
    <source>
        <dbReference type="EMBL" id="RLC37240.1"/>
    </source>
</evidence>
<sequence>MYMIVVYDIDVKRISSIHNYLRQNLHWVQNSVFEGEVRLSQLMRIKEELREFIKSGDSVIIYTFKSKKHLKRWIIGTEKNKIQNIF</sequence>
<comment type="subunit">
    <text evidence="9">Homodimer, forms a heterotetramer with a Cas1 homodimer.</text>
</comment>
<evidence type="ECO:0000256" key="5">
    <source>
        <dbReference type="ARBA" id="ARBA00022759"/>
    </source>
</evidence>
<dbReference type="GO" id="GO:0016787">
    <property type="term" value="F:hydrolase activity"/>
    <property type="evidence" value="ECO:0007669"/>
    <property type="project" value="UniProtKB-KW"/>
</dbReference>
<gene>
    <name evidence="9 10" type="primary">cas2</name>
    <name evidence="10" type="ORF">DRH29_02650</name>
</gene>
<keyword evidence="6 9" id="KW-0378">Hydrolase</keyword>
<dbReference type="GO" id="GO:0051607">
    <property type="term" value="P:defense response to virus"/>
    <property type="evidence" value="ECO:0007669"/>
    <property type="project" value="UniProtKB-UniRule"/>
</dbReference>
<dbReference type="GO" id="GO:0043571">
    <property type="term" value="P:maintenance of CRISPR repeat elements"/>
    <property type="evidence" value="ECO:0007669"/>
    <property type="project" value="UniProtKB-UniRule"/>
</dbReference>
<evidence type="ECO:0000313" key="11">
    <source>
        <dbReference type="Proteomes" id="UP000281261"/>
    </source>
</evidence>
<evidence type="ECO:0000256" key="1">
    <source>
        <dbReference type="ARBA" id="ARBA00001946"/>
    </source>
</evidence>
<comment type="cofactor">
    <cofactor evidence="1 9">
        <name>Mg(2+)</name>
        <dbReference type="ChEBI" id="CHEBI:18420"/>
    </cofactor>
</comment>
<keyword evidence="4 9" id="KW-0479">Metal-binding</keyword>
<evidence type="ECO:0000256" key="8">
    <source>
        <dbReference type="ARBA" id="ARBA00023118"/>
    </source>
</evidence>